<dbReference type="InterPro" id="IPR044060">
    <property type="entry name" value="Bacterial_rp_domain"/>
</dbReference>
<keyword evidence="3" id="KW-1185">Reference proteome</keyword>
<evidence type="ECO:0000259" key="1">
    <source>
        <dbReference type="PROSITE" id="PS51841"/>
    </source>
</evidence>
<dbReference type="SUPFAM" id="SSF74853">
    <property type="entry name" value="Lamin A/C globular tail domain"/>
    <property type="match status" value="1"/>
</dbReference>
<dbReference type="InterPro" id="IPR001322">
    <property type="entry name" value="Lamin_tail_dom"/>
</dbReference>
<feature type="domain" description="LTD" evidence="1">
    <location>
        <begin position="9"/>
        <end position="135"/>
    </location>
</feature>
<dbReference type="STRING" id="659014.SAMN04487996_10343"/>
<dbReference type="PROSITE" id="PS51841">
    <property type="entry name" value="LTD"/>
    <property type="match status" value="1"/>
</dbReference>
<name>A0A1G6Z9B5_9BACT</name>
<accession>A0A1G6Z9B5</accession>
<dbReference type="OrthoDB" id="9806464at2"/>
<organism evidence="2 3">
    <name type="scientific">Dyadobacter soli</name>
    <dbReference type="NCBI Taxonomy" id="659014"/>
    <lineage>
        <taxon>Bacteria</taxon>
        <taxon>Pseudomonadati</taxon>
        <taxon>Bacteroidota</taxon>
        <taxon>Cytophagia</taxon>
        <taxon>Cytophagales</taxon>
        <taxon>Spirosomataceae</taxon>
        <taxon>Dyadobacter</taxon>
    </lineage>
</organism>
<reference evidence="3" key="1">
    <citation type="submission" date="2016-10" db="EMBL/GenBank/DDBJ databases">
        <authorList>
            <person name="Varghese N."/>
            <person name="Submissions S."/>
        </authorList>
    </citation>
    <scope>NUCLEOTIDE SEQUENCE [LARGE SCALE GENOMIC DNA]</scope>
    <source>
        <strain evidence="3">DSM 25329</strain>
    </source>
</reference>
<dbReference type="Gene3D" id="2.60.40.1260">
    <property type="entry name" value="Lamin Tail domain"/>
    <property type="match status" value="1"/>
</dbReference>
<dbReference type="Gene3D" id="2.60.40.10">
    <property type="entry name" value="Immunoglobulins"/>
    <property type="match status" value="1"/>
</dbReference>
<sequence>MKYLYYTLSLSVWVSYTVCLGQSIKINEMMASNSVSYLDETGSDEDWIELYNAGAAAVDLGGYYVTDDAGELKKFQLPTGTGNLVIQPGSFLTLWASGLPSRGPRHLGFGLSGDGEQFLLVAPNETIIDQVDFPKQRTDVSYGRKTNGSPELVFFSPSSPNANNVAANSYTGFASPPIMSVESGFFQNSFTLTISTAVPGAEVYYTTDGSQPDKNNITAPGKAYQFKNQYPKDPGNATGPTFTNYFLTSKQNSPANIQITDKSLQPDVYAAISTTNDNTPLYDFIPMKPVYKGTVIRAKVYEDGKLPSETESRTYLFTSNGQPKSQLAVFSIKTDPDDMFDYEDGIGVAGKDFVDWRNANPGAGSFGMPVGNYYRHTEVPSNVEVLINGSPVINQDLGLRIHGQGSRTHDKKSFRLYSTGSNASQSDIDYPLFPALPFHTFRRLILRNSGNDFERTLMKDAYIHQIGKGLNMELQEYLPVTTYVNGEYWGIHDLRERQDEYYFASHYALEPENIEFYADPDIENNSGHYADLSNFIKGNNMTIPANYDYALARMDMDNFIDYCILELYCANWDWPYGNVTYWRHKVPYNPSAGKGKDGRWRWALFDVDLSFEDVSANQFPKALSAPDFLLQYLLPNQTFREKFINRYADLINTHFLSPRLLAQIDVCKNLIANEMPRNIERWNRPSSMATWNSNVNLMVNFATNRPNVARSHIQSQFNLSDGTRSLTVNVSNAAHGYVRVNTIDIVPTTLGVAANPYPWSGTYFKNVPISLTAVPKPGYKFLQWENSSSQVVSNAATITFAPSSTAPFFRAVFATDVAPVQTPAPLDASACVYNFTAWSPLSAENTFPDNMRFVYMENDDPGLTSNVVGFTSGVYNLTSRTRINGLGDSGISFINTGNATGNPGYPGMKLGGAILALNTTGKTIVSVKWTGGTVTSNTRPYAIRLQYRLSETGPFTDVLNASNQPVEYVRSVVSGHEQVMNWVALPAEALGKPYVQLLWRYYCTDPTATGARDELRIDDITVQTCFNPLPVTLVSFNANAMEEKVLLTWTTTEEKNSDYFDVQRSPDASSWASIGRINGKGTVRALNAYRLEDAQPLAGTGYYRLKQVDADGSHAYSHIVSVQRPGFVVSVFPSPADNILYIKLANQKDRFSYFITDASGKIRLRSYAPQGRSSIPVGSLSSGLYLIRIQNNDGTSTSLKFIKK</sequence>
<protein>
    <submittedName>
        <fullName evidence="2">Por secretion system C-terminal sorting domain-containing protein</fullName>
    </submittedName>
</protein>
<dbReference type="InterPro" id="IPR013783">
    <property type="entry name" value="Ig-like_fold"/>
</dbReference>
<evidence type="ECO:0000313" key="2">
    <source>
        <dbReference type="EMBL" id="SDD98577.1"/>
    </source>
</evidence>
<dbReference type="EMBL" id="FNAN01000003">
    <property type="protein sequence ID" value="SDD98577.1"/>
    <property type="molecule type" value="Genomic_DNA"/>
</dbReference>
<evidence type="ECO:0000313" key="3">
    <source>
        <dbReference type="Proteomes" id="UP000198748"/>
    </source>
</evidence>
<dbReference type="Proteomes" id="UP000198748">
    <property type="component" value="Unassembled WGS sequence"/>
</dbReference>
<dbReference type="RefSeq" id="WP_090147205.1">
    <property type="nucleotide sequence ID" value="NZ_FNAN01000003.1"/>
</dbReference>
<dbReference type="InterPro" id="IPR026444">
    <property type="entry name" value="Secre_tail"/>
</dbReference>
<gene>
    <name evidence="2" type="ORF">SAMN04487996_10343</name>
</gene>
<dbReference type="InterPro" id="IPR036415">
    <property type="entry name" value="Lamin_tail_dom_sf"/>
</dbReference>
<dbReference type="InterPro" id="IPR059177">
    <property type="entry name" value="GH29D-like_dom"/>
</dbReference>
<dbReference type="NCBIfam" id="TIGR04183">
    <property type="entry name" value="Por_Secre_tail"/>
    <property type="match status" value="1"/>
</dbReference>
<dbReference type="AlphaFoldDB" id="A0A1G6Z9B5"/>
<proteinExistence type="predicted"/>
<dbReference type="Pfam" id="PF13290">
    <property type="entry name" value="CHB_HEX_C_1"/>
    <property type="match status" value="1"/>
</dbReference>
<dbReference type="Pfam" id="PF08757">
    <property type="entry name" value="CotH"/>
    <property type="match status" value="1"/>
</dbReference>
<dbReference type="InterPro" id="IPR014867">
    <property type="entry name" value="Spore_coat_CotH_CotH2/3/7"/>
</dbReference>
<dbReference type="Pfam" id="PF18998">
    <property type="entry name" value="Flg_new_2"/>
    <property type="match status" value="1"/>
</dbReference>
<dbReference type="Pfam" id="PF18962">
    <property type="entry name" value="Por_Secre_tail"/>
    <property type="match status" value="1"/>
</dbReference>
<dbReference type="Pfam" id="PF00932">
    <property type="entry name" value="LTD"/>
    <property type="match status" value="1"/>
</dbReference>